<dbReference type="Pfam" id="PF00646">
    <property type="entry name" value="F-box"/>
    <property type="match status" value="1"/>
</dbReference>
<sequence length="204" mass="23487">MVDDLPFNDVEPSEWHEISSSRSVLDPKTLSSCSYDWTGGHPQKSIVNNIATHLMKQERRSRIWEKKVQDVSRLHRQPLEIIFEVFTHLHPLDLHHLARTTKAIRSLIMTRASSWLWELVFEQNAEVPPCPPELSFPRWTNLLFGPTICEKCTTHEDTLNMTMRQRVCTSCEPWVRIFTDDDFAAALSRWGSNGASGPGKAFDN</sequence>
<evidence type="ECO:0000313" key="2">
    <source>
        <dbReference type="EMBL" id="RDB27245.1"/>
    </source>
</evidence>
<dbReference type="InterPro" id="IPR036047">
    <property type="entry name" value="F-box-like_dom_sf"/>
</dbReference>
<keyword evidence="3" id="KW-1185">Reference proteome</keyword>
<dbReference type="OrthoDB" id="2322499at2759"/>
<dbReference type="InParanoid" id="A0A369K3N2"/>
<dbReference type="EMBL" id="LUEZ02000017">
    <property type="protein sequence ID" value="RDB27245.1"/>
    <property type="molecule type" value="Genomic_DNA"/>
</dbReference>
<feature type="domain" description="F-box" evidence="1">
    <location>
        <begin position="71"/>
        <end position="120"/>
    </location>
</feature>
<evidence type="ECO:0000259" key="1">
    <source>
        <dbReference type="PROSITE" id="PS50181"/>
    </source>
</evidence>
<dbReference type="InterPro" id="IPR001810">
    <property type="entry name" value="F-box_dom"/>
</dbReference>
<reference evidence="2" key="1">
    <citation type="submission" date="2018-04" db="EMBL/GenBank/DDBJ databases">
        <title>Whole genome sequencing of Hypsizygus marmoreus.</title>
        <authorList>
            <person name="Choi I.-G."/>
            <person name="Min B."/>
            <person name="Kim J.-G."/>
            <person name="Kim S."/>
            <person name="Oh Y.-L."/>
            <person name="Kong W.-S."/>
            <person name="Park H."/>
            <person name="Jeong J."/>
            <person name="Song E.-S."/>
        </authorList>
    </citation>
    <scope>NUCLEOTIDE SEQUENCE [LARGE SCALE GENOMIC DNA]</scope>
    <source>
        <strain evidence="2">51987-8</strain>
    </source>
</reference>
<dbReference type="PROSITE" id="PS50181">
    <property type="entry name" value="FBOX"/>
    <property type="match status" value="1"/>
</dbReference>
<evidence type="ECO:0000313" key="3">
    <source>
        <dbReference type="Proteomes" id="UP000076154"/>
    </source>
</evidence>
<protein>
    <recommendedName>
        <fullName evidence="1">F-box domain-containing protein</fullName>
    </recommendedName>
</protein>
<dbReference type="Proteomes" id="UP000076154">
    <property type="component" value="Unassembled WGS sequence"/>
</dbReference>
<dbReference type="AlphaFoldDB" id="A0A369K3N2"/>
<dbReference type="SUPFAM" id="SSF81383">
    <property type="entry name" value="F-box domain"/>
    <property type="match status" value="1"/>
</dbReference>
<gene>
    <name evidence="2" type="ORF">Hypma_004530</name>
</gene>
<proteinExistence type="predicted"/>
<organism evidence="2 3">
    <name type="scientific">Hypsizygus marmoreus</name>
    <name type="common">White beech mushroom</name>
    <name type="synonym">Agaricus marmoreus</name>
    <dbReference type="NCBI Taxonomy" id="39966"/>
    <lineage>
        <taxon>Eukaryota</taxon>
        <taxon>Fungi</taxon>
        <taxon>Dikarya</taxon>
        <taxon>Basidiomycota</taxon>
        <taxon>Agaricomycotina</taxon>
        <taxon>Agaricomycetes</taxon>
        <taxon>Agaricomycetidae</taxon>
        <taxon>Agaricales</taxon>
        <taxon>Tricholomatineae</taxon>
        <taxon>Lyophyllaceae</taxon>
        <taxon>Hypsizygus</taxon>
    </lineage>
</organism>
<name>A0A369K3N2_HYPMA</name>
<comment type="caution">
    <text evidence="2">The sequence shown here is derived from an EMBL/GenBank/DDBJ whole genome shotgun (WGS) entry which is preliminary data.</text>
</comment>
<accession>A0A369K3N2</accession>